<dbReference type="SUPFAM" id="SSF54368">
    <property type="entry name" value="Glutamine synthetase, N-terminal domain"/>
    <property type="match status" value="1"/>
</dbReference>
<dbReference type="InterPro" id="IPR050292">
    <property type="entry name" value="Glutamine_Synthetase"/>
</dbReference>
<dbReference type="GO" id="GO:0005524">
    <property type="term" value="F:ATP binding"/>
    <property type="evidence" value="ECO:0007669"/>
    <property type="project" value="UniProtKB-KW"/>
</dbReference>
<evidence type="ECO:0000256" key="2">
    <source>
        <dbReference type="ARBA" id="ARBA00011823"/>
    </source>
</evidence>
<dbReference type="InterPro" id="IPR008147">
    <property type="entry name" value="Gln_synt_N"/>
</dbReference>
<feature type="domain" description="GS beta-grasp" evidence="10">
    <location>
        <begin position="19"/>
        <end position="99"/>
    </location>
</feature>
<dbReference type="AlphaFoldDB" id="M8CIK4"/>
<evidence type="ECO:0000259" key="10">
    <source>
        <dbReference type="PROSITE" id="PS51986"/>
    </source>
</evidence>
<reference evidence="12" key="1">
    <citation type="submission" date="2015-06" db="UniProtKB">
        <authorList>
            <consortium name="EnsemblPlants"/>
        </authorList>
    </citation>
    <scope>IDENTIFICATION</scope>
</reference>
<dbReference type="FunFam" id="3.30.590.10:FF:000004">
    <property type="entry name" value="Glutamine synthetase"/>
    <property type="match status" value="1"/>
</dbReference>
<evidence type="ECO:0000256" key="1">
    <source>
        <dbReference type="ARBA" id="ARBA00009897"/>
    </source>
</evidence>
<comment type="catalytic activity">
    <reaction evidence="9">
        <text>L-glutamate + NH4(+) + ATP = L-glutamine + ADP + phosphate + H(+)</text>
        <dbReference type="Rhea" id="RHEA:16169"/>
        <dbReference type="ChEBI" id="CHEBI:15378"/>
        <dbReference type="ChEBI" id="CHEBI:28938"/>
        <dbReference type="ChEBI" id="CHEBI:29985"/>
        <dbReference type="ChEBI" id="CHEBI:30616"/>
        <dbReference type="ChEBI" id="CHEBI:43474"/>
        <dbReference type="ChEBI" id="CHEBI:58359"/>
        <dbReference type="ChEBI" id="CHEBI:456216"/>
        <dbReference type="EC" id="6.3.1.2"/>
    </reaction>
</comment>
<comment type="subunit">
    <text evidence="2">Homooctamer.</text>
</comment>
<evidence type="ECO:0000256" key="6">
    <source>
        <dbReference type="ARBA" id="ARBA00022840"/>
    </source>
</evidence>
<feature type="domain" description="GS catalytic" evidence="11">
    <location>
        <begin position="106"/>
        <end position="374"/>
    </location>
</feature>
<dbReference type="PANTHER" id="PTHR20852:SF109">
    <property type="entry name" value="GLUTAMINE SYNTHETASE CYTOSOLIC ISOZYME 1-2"/>
    <property type="match status" value="1"/>
</dbReference>
<keyword evidence="5 9" id="KW-0547">Nucleotide-binding</keyword>
<dbReference type="PROSITE" id="PS51986">
    <property type="entry name" value="GS_BETA_GRASP"/>
    <property type="match status" value="1"/>
</dbReference>
<dbReference type="GO" id="GO:0006542">
    <property type="term" value="P:glutamine biosynthetic process"/>
    <property type="evidence" value="ECO:0007669"/>
    <property type="project" value="InterPro"/>
</dbReference>
<proteinExistence type="inferred from homology"/>
<evidence type="ECO:0000256" key="3">
    <source>
        <dbReference type="ARBA" id="ARBA00012937"/>
    </source>
</evidence>
<evidence type="ECO:0000256" key="8">
    <source>
        <dbReference type="RuleBase" id="RU000384"/>
    </source>
</evidence>
<dbReference type="GO" id="GO:0004356">
    <property type="term" value="F:glutamine synthetase activity"/>
    <property type="evidence" value="ECO:0007669"/>
    <property type="project" value="UniProtKB-EC"/>
</dbReference>
<protein>
    <recommendedName>
        <fullName evidence="3 9">Glutamine synthetase</fullName>
        <ecNumber evidence="3 9">6.3.1.2</ecNumber>
    </recommendedName>
</protein>
<dbReference type="EC" id="6.3.1.2" evidence="3 9"/>
<dbReference type="InterPro" id="IPR027303">
    <property type="entry name" value="Gln_synth_gly_rich_site"/>
</dbReference>
<dbReference type="PROSITE" id="PS51987">
    <property type="entry name" value="GS_CATALYTIC"/>
    <property type="match status" value="1"/>
</dbReference>
<dbReference type="InterPro" id="IPR014746">
    <property type="entry name" value="Gln_synth/guanido_kin_cat_dom"/>
</dbReference>
<dbReference type="PROSITE" id="PS00181">
    <property type="entry name" value="GLNA_ATP"/>
    <property type="match status" value="1"/>
</dbReference>
<accession>M8CIK4</accession>
<dbReference type="SUPFAM" id="SSF55931">
    <property type="entry name" value="Glutamine synthetase/guanido kinase"/>
    <property type="match status" value="1"/>
</dbReference>
<dbReference type="EnsemblPlants" id="EMT23121">
    <property type="protein sequence ID" value="EMT23121"/>
    <property type="gene ID" value="F775_29915"/>
</dbReference>
<comment type="similarity">
    <text evidence="1 7 8">Belongs to the glutamine synthetase family.</text>
</comment>
<name>M8CIK4_AEGTA</name>
<evidence type="ECO:0000256" key="7">
    <source>
        <dbReference type="PROSITE-ProRule" id="PRU01330"/>
    </source>
</evidence>
<evidence type="ECO:0000259" key="11">
    <source>
        <dbReference type="PROSITE" id="PS51987"/>
    </source>
</evidence>
<dbReference type="InterPro" id="IPR027302">
    <property type="entry name" value="Gln_synth_N_conserv_site"/>
</dbReference>
<evidence type="ECO:0000256" key="9">
    <source>
        <dbReference type="RuleBase" id="RU004356"/>
    </source>
</evidence>
<dbReference type="GO" id="GO:0005737">
    <property type="term" value="C:cytoplasm"/>
    <property type="evidence" value="ECO:0007669"/>
    <property type="project" value="TreeGrafter"/>
</dbReference>
<dbReference type="Pfam" id="PF03951">
    <property type="entry name" value="Gln-synt_N"/>
    <property type="match status" value="1"/>
</dbReference>
<dbReference type="PANTHER" id="PTHR20852">
    <property type="entry name" value="GLUTAMINE SYNTHETASE"/>
    <property type="match status" value="1"/>
</dbReference>
<keyword evidence="6 9" id="KW-0067">ATP-binding</keyword>
<evidence type="ECO:0000256" key="5">
    <source>
        <dbReference type="ARBA" id="ARBA00022741"/>
    </source>
</evidence>
<dbReference type="Gene3D" id="3.30.590.10">
    <property type="entry name" value="Glutamine synthetase/guanido kinase, catalytic domain"/>
    <property type="match status" value="1"/>
</dbReference>
<dbReference type="SMART" id="SM01230">
    <property type="entry name" value="Gln-synt_C"/>
    <property type="match status" value="1"/>
</dbReference>
<dbReference type="Gene3D" id="3.10.20.70">
    <property type="entry name" value="Glutamine synthetase, N-terminal domain"/>
    <property type="match status" value="1"/>
</dbReference>
<dbReference type="InterPro" id="IPR008146">
    <property type="entry name" value="Gln_synth_cat_dom"/>
</dbReference>
<sequence>MASLADLVNLDLSDCTDKIIVEYLWVGGSGIDIRSKARTVNGPITDASQLPKWNYDGSSTGQAPGEDSEVILYPQAIFKDPFRRGDNLLVMCDCYTPQGVPIPTNKRHNAAKIFNTPNVAAEETWYEYLCRYLRYRQKSYQNGLKDHKIWRFPHLYPYLLTVTALIRLISEPKQGPYYCAAGADKAFGRDIVDAHYKACLYAGINISGINGEVMPGQWEFQVGPSVGIAASDQLWVARYILERITEVAGVVLSLDPKPIPGDWNGAGAHTNYSTKSMREAGGYGVIKTAIEKLGKRHAQHIAAYGEGNERRLTGHHETADINTFKWGVADRGASIRVGRDTEKDGKGYFEDRRPASNMDPYVVTSMIAETTLLL</sequence>
<dbReference type="Pfam" id="PF00120">
    <property type="entry name" value="Gln-synt_C"/>
    <property type="match status" value="1"/>
</dbReference>
<organism evidence="12">
    <name type="scientific">Aegilops tauschii</name>
    <name type="common">Tausch's goatgrass</name>
    <name type="synonym">Aegilops squarrosa</name>
    <dbReference type="NCBI Taxonomy" id="37682"/>
    <lineage>
        <taxon>Eukaryota</taxon>
        <taxon>Viridiplantae</taxon>
        <taxon>Streptophyta</taxon>
        <taxon>Embryophyta</taxon>
        <taxon>Tracheophyta</taxon>
        <taxon>Spermatophyta</taxon>
        <taxon>Magnoliopsida</taxon>
        <taxon>Liliopsida</taxon>
        <taxon>Poales</taxon>
        <taxon>Poaceae</taxon>
        <taxon>BOP clade</taxon>
        <taxon>Pooideae</taxon>
        <taxon>Triticodae</taxon>
        <taxon>Triticeae</taxon>
        <taxon>Triticinae</taxon>
        <taxon>Aegilops</taxon>
    </lineage>
</organism>
<dbReference type="PROSITE" id="PS00180">
    <property type="entry name" value="GLNA_1"/>
    <property type="match status" value="1"/>
</dbReference>
<evidence type="ECO:0000256" key="4">
    <source>
        <dbReference type="ARBA" id="ARBA00022598"/>
    </source>
</evidence>
<dbReference type="InterPro" id="IPR036651">
    <property type="entry name" value="Gln_synt_N_sf"/>
</dbReference>
<keyword evidence="4 9" id="KW-0436">Ligase</keyword>
<dbReference type="FunFam" id="3.10.20.70:FF:000004">
    <property type="entry name" value="Glutamine synthetase"/>
    <property type="match status" value="1"/>
</dbReference>
<evidence type="ECO:0000313" key="12">
    <source>
        <dbReference type="EnsemblPlants" id="EMT23121"/>
    </source>
</evidence>